<dbReference type="Gene3D" id="3.90.360.10">
    <property type="entry name" value="Histone acetyl transferase 1 (HAT1), N-terminal domain"/>
    <property type="match status" value="1"/>
</dbReference>
<dbReference type="Gene3D" id="3.40.630.30">
    <property type="match status" value="1"/>
</dbReference>
<accession>A0ABQ8URD5</accession>
<dbReference type="Proteomes" id="UP001141327">
    <property type="component" value="Unassembled WGS sequence"/>
</dbReference>
<dbReference type="EC" id="2.3.1.48" evidence="2"/>
<dbReference type="InterPro" id="IPR016181">
    <property type="entry name" value="Acyl_CoA_acyltransferase"/>
</dbReference>
<evidence type="ECO:0000259" key="6">
    <source>
        <dbReference type="Pfam" id="PF10394"/>
    </source>
</evidence>
<feature type="domain" description="Histone acetyl transferase HAT1 N-terminal" evidence="6">
    <location>
        <begin position="4"/>
        <end position="151"/>
    </location>
</feature>
<dbReference type="InterPro" id="IPR019467">
    <property type="entry name" value="Hat1_N"/>
</dbReference>
<evidence type="ECO:0000256" key="4">
    <source>
        <dbReference type="ARBA" id="ARBA00023315"/>
    </source>
</evidence>
<dbReference type="PANTHER" id="PTHR12046">
    <property type="entry name" value="HISTONE ACETYLTRANSFERASE TYPE B CATALYTIC SUBUNIT"/>
    <property type="match status" value="1"/>
</dbReference>
<dbReference type="InterPro" id="IPR037113">
    <property type="entry name" value="Hat1_N_sf"/>
</dbReference>
<evidence type="ECO:0000256" key="5">
    <source>
        <dbReference type="ARBA" id="ARBA00048017"/>
    </source>
</evidence>
<organism evidence="7 8">
    <name type="scientific">Paratrimastix pyriformis</name>
    <dbReference type="NCBI Taxonomy" id="342808"/>
    <lineage>
        <taxon>Eukaryota</taxon>
        <taxon>Metamonada</taxon>
        <taxon>Preaxostyla</taxon>
        <taxon>Paratrimastigidae</taxon>
        <taxon>Paratrimastix</taxon>
    </lineage>
</organism>
<name>A0ABQ8URD5_9EUKA</name>
<dbReference type="Pfam" id="PF10394">
    <property type="entry name" value="Hat1_N"/>
    <property type="match status" value="1"/>
</dbReference>
<evidence type="ECO:0000256" key="1">
    <source>
        <dbReference type="ARBA" id="ARBA00010543"/>
    </source>
</evidence>
<keyword evidence="3" id="KW-0808">Transferase</keyword>
<comment type="caution">
    <text evidence="7">The sequence shown here is derived from an EMBL/GenBank/DDBJ whole genome shotgun (WGS) entry which is preliminary data.</text>
</comment>
<evidence type="ECO:0000313" key="7">
    <source>
        <dbReference type="EMBL" id="KAJ4461681.1"/>
    </source>
</evidence>
<gene>
    <name evidence="7" type="ORF">PAPYR_1805</name>
</gene>
<comment type="similarity">
    <text evidence="1">Belongs to the HAT1 family.</text>
</comment>
<evidence type="ECO:0000313" key="8">
    <source>
        <dbReference type="Proteomes" id="UP001141327"/>
    </source>
</evidence>
<dbReference type="InterPro" id="IPR017380">
    <property type="entry name" value="Hist_AcTrfase_B-typ_cat-su"/>
</dbReference>
<reference evidence="7" key="1">
    <citation type="journal article" date="2022" name="bioRxiv">
        <title>Genomics of Preaxostyla Flagellates Illuminates Evolutionary Transitions and the Path Towards Mitochondrial Loss.</title>
        <authorList>
            <person name="Novak L.V.F."/>
            <person name="Treitli S.C."/>
            <person name="Pyrih J."/>
            <person name="Halakuc P."/>
            <person name="Pipaliya S.V."/>
            <person name="Vacek V."/>
            <person name="Brzon O."/>
            <person name="Soukal P."/>
            <person name="Eme L."/>
            <person name="Dacks J.B."/>
            <person name="Karnkowska A."/>
            <person name="Elias M."/>
            <person name="Hampl V."/>
        </authorList>
    </citation>
    <scope>NUCLEOTIDE SEQUENCE</scope>
    <source>
        <strain evidence="7">RCP-MX</strain>
    </source>
</reference>
<dbReference type="SUPFAM" id="SSF55729">
    <property type="entry name" value="Acyl-CoA N-acyltransferases (Nat)"/>
    <property type="match status" value="1"/>
</dbReference>
<proteinExistence type="inferred from homology"/>
<evidence type="ECO:0000256" key="3">
    <source>
        <dbReference type="ARBA" id="ARBA00022679"/>
    </source>
</evidence>
<evidence type="ECO:0000256" key="2">
    <source>
        <dbReference type="ARBA" id="ARBA00013184"/>
    </source>
</evidence>
<protein>
    <recommendedName>
        <fullName evidence="2">histone acetyltransferase</fullName>
        <ecNumber evidence="2">2.3.1.48</ecNumber>
    </recommendedName>
</protein>
<keyword evidence="8" id="KW-1185">Reference proteome</keyword>
<keyword evidence="4" id="KW-0012">Acyltransferase</keyword>
<sequence length="406" mass="45823">MEFVSKAPEVTKMRIVHNQQEMQSAPAFAPLFMHQFFGDEQLIQGYKGLELNFYIAASTARLLCEFHFAEKTDKAVDIKKALLDVIGPCEMTTNVDEFLRQLNDPFTPPGAKVREYQQGGETYEVYQAPVTQPAMQAYARRMQALPYFFIDAASMMQLEDQKWEIFLIFLRKGGATPGEAAQYTLVGLSTVYKLYRYPDRARWRVGHRRTGAHAFSRVILILTGVPSTCVCAGYANAARQFMVLPPFQKGSHGCLLLETIYRQSALANVVDITVETPAPGMTRLRTVVDCLLCQRHGLLNFTRGSPVPPLDQALIESVQRVLPITPAQVTRVYELMKWRVTNRADEAQFKPFRLEVKGRLARKNEEELGGLNSADRKAKLGVLFQAAEQEWAQIWGSLEKHQGLLG</sequence>
<dbReference type="EMBL" id="JAPMOS010000006">
    <property type="protein sequence ID" value="KAJ4461681.1"/>
    <property type="molecule type" value="Genomic_DNA"/>
</dbReference>
<comment type="catalytic activity">
    <reaction evidence="5">
        <text>L-lysyl-[protein] + acetyl-CoA = N(6)-acetyl-L-lysyl-[protein] + CoA + H(+)</text>
        <dbReference type="Rhea" id="RHEA:45948"/>
        <dbReference type="Rhea" id="RHEA-COMP:9752"/>
        <dbReference type="Rhea" id="RHEA-COMP:10731"/>
        <dbReference type="ChEBI" id="CHEBI:15378"/>
        <dbReference type="ChEBI" id="CHEBI:29969"/>
        <dbReference type="ChEBI" id="CHEBI:57287"/>
        <dbReference type="ChEBI" id="CHEBI:57288"/>
        <dbReference type="ChEBI" id="CHEBI:61930"/>
        <dbReference type="EC" id="2.3.1.48"/>
    </reaction>
</comment>